<feature type="domain" description="Peptidase S8/S53" evidence="4">
    <location>
        <begin position="192"/>
        <end position="421"/>
    </location>
</feature>
<keyword evidence="3" id="KW-0720">Serine protease</keyword>
<organism evidence="5 6">
    <name type="scientific">Flavobacterium saccharophilum</name>
    <dbReference type="NCBI Taxonomy" id="29534"/>
    <lineage>
        <taxon>Bacteria</taxon>
        <taxon>Pseudomonadati</taxon>
        <taxon>Bacteroidota</taxon>
        <taxon>Flavobacteriia</taxon>
        <taxon>Flavobacteriales</taxon>
        <taxon>Flavobacteriaceae</taxon>
        <taxon>Flavobacterium</taxon>
    </lineage>
</organism>
<feature type="active site" description="Charge relay system" evidence="3">
    <location>
        <position position="224"/>
    </location>
</feature>
<dbReference type="GO" id="GO:0006508">
    <property type="term" value="P:proteolysis"/>
    <property type="evidence" value="ECO:0007669"/>
    <property type="project" value="UniProtKB-KW"/>
</dbReference>
<dbReference type="Pfam" id="PF00082">
    <property type="entry name" value="Peptidase_S8"/>
    <property type="match status" value="1"/>
</dbReference>
<dbReference type="Proteomes" id="UP000184121">
    <property type="component" value="Unassembled WGS sequence"/>
</dbReference>
<dbReference type="SUPFAM" id="SSF52743">
    <property type="entry name" value="Subtilisin-like"/>
    <property type="match status" value="1"/>
</dbReference>
<dbReference type="GO" id="GO:0004252">
    <property type="term" value="F:serine-type endopeptidase activity"/>
    <property type="evidence" value="ECO:0007669"/>
    <property type="project" value="UniProtKB-UniRule"/>
</dbReference>
<dbReference type="Gene3D" id="2.60.120.380">
    <property type="match status" value="1"/>
</dbReference>
<gene>
    <name evidence="5" type="ORF">SAMN05444366_1423</name>
</gene>
<evidence type="ECO:0000313" key="6">
    <source>
        <dbReference type="Proteomes" id="UP000184121"/>
    </source>
</evidence>
<keyword evidence="2" id="KW-0732">Signal</keyword>
<dbReference type="InterPro" id="IPR034058">
    <property type="entry name" value="TagA/B/C/D_pept_dom"/>
</dbReference>
<dbReference type="OrthoDB" id="9792152at2"/>
<evidence type="ECO:0000259" key="4">
    <source>
        <dbReference type="Pfam" id="PF00082"/>
    </source>
</evidence>
<dbReference type="InterPro" id="IPR000209">
    <property type="entry name" value="Peptidase_S8/S53_dom"/>
</dbReference>
<dbReference type="NCBIfam" id="TIGR04183">
    <property type="entry name" value="Por_Secre_tail"/>
    <property type="match status" value="1"/>
</dbReference>
<feature type="active site" description="Charge relay system" evidence="3">
    <location>
        <position position="197"/>
    </location>
</feature>
<dbReference type="EMBL" id="FRBY01000002">
    <property type="protein sequence ID" value="SHL74938.1"/>
    <property type="molecule type" value="Genomic_DNA"/>
</dbReference>
<evidence type="ECO:0000256" key="2">
    <source>
        <dbReference type="ARBA" id="ARBA00022729"/>
    </source>
</evidence>
<evidence type="ECO:0000256" key="3">
    <source>
        <dbReference type="PROSITE-ProRule" id="PRU01240"/>
    </source>
</evidence>
<comment type="similarity">
    <text evidence="1 3">Belongs to the peptidase S8 family.</text>
</comment>
<dbReference type="InterPro" id="IPR051048">
    <property type="entry name" value="Peptidase_S8/S53_subtilisin"/>
</dbReference>
<proteinExistence type="inferred from homology"/>
<sequence length="904" mass="101315">MNKQITLVFFMITALSFSQSAEKWKQYIKKEKPEKFEKYYFTSLENAHQNKYKIVKKLDSTFCIVENQNLKSHQPLKKILGINNLWKLPSNFSNHTEYKHYIIATDSINALISNLRAINISDIKILNNHLVLLKSDSKKIINEIIALSYVSSISQESLLPKVESKIIDQNFSINNINKANSNYPLILGENQIVAIKDDLFDLNDIDLLNKHVPSFTQSSIVSNHATAMATIVSGLGNSSTLGKGVAQKAKIQSSDFLNLYPDEVETLQGATTQNHSYGTLIENFYGSLANAYDSQLYSNPDLTHCFSSGNVGFEGYKTITGNFKQSKNSIVLGCIDQNEIIMPFSSKGPAYDGRIKPELVAFSTQGTSNSTALATGIITLMKQHYTTINNGSLTNALTKAILINSAKDLGNIGPDFTYGYGNINADKCLKTISENKIISANLISGQTNSHTITIPTDAKNLKITLVWNDLPAAINSNISLVNDLDLEVISADNTTFLPWILNPDAPQQQAVRGKDKNNTAEQVTIENPVSGTCTINIIGSYISNTSQEYSIAYEYELKNRFEWNYPINNDNFPFDGKTISPFKWNSSFSGISGQLSISYNNGQTWEIIANGINLDSEQFIYTPKEQKFSKAKIKMTIDNTDYISDSFTISYDLNISTSLVCDGTTEINWNKPIGVTSFNIYQLREDHLEFKEQTSNATYAYTDGKIYTVVPVFENSEGIKSEATLHYDQNSNCYFELTFAEVFEENKVKIDAHLFSLYNIKRIELVKIINNTESVINTMNDVSSKIFSFYDTAPIKGSNKYKINIILENDNVIPSEILDTNYLGDDLFFIYPTLLRKNNELNIEAKKEENAIFYLYNSSGQNIITSTLLSKKSNINLKNTASGIYIYKITTTLGKMQTGKIIVF</sequence>
<reference evidence="6" key="1">
    <citation type="submission" date="2016-11" db="EMBL/GenBank/DDBJ databases">
        <authorList>
            <person name="Varghese N."/>
            <person name="Submissions S."/>
        </authorList>
    </citation>
    <scope>NUCLEOTIDE SEQUENCE [LARGE SCALE GENOMIC DNA]</scope>
    <source>
        <strain evidence="6">DSM 1811</strain>
    </source>
</reference>
<keyword evidence="3" id="KW-0645">Protease</keyword>
<accession>A0A1M7D675</accession>
<dbReference type="AlphaFoldDB" id="A0A1M7D675"/>
<dbReference type="Gene3D" id="3.40.50.200">
    <property type="entry name" value="Peptidase S8/S53 domain"/>
    <property type="match status" value="1"/>
</dbReference>
<keyword evidence="6" id="KW-1185">Reference proteome</keyword>
<dbReference type="InterPro" id="IPR026444">
    <property type="entry name" value="Secre_tail"/>
</dbReference>
<dbReference type="STRING" id="29534.SAMN05444366_1423"/>
<protein>
    <submittedName>
        <fullName evidence="5">Por secretion system C-terminal sorting domain-containing protein</fullName>
    </submittedName>
</protein>
<feature type="active site" description="Charge relay system" evidence="3">
    <location>
        <position position="368"/>
    </location>
</feature>
<keyword evidence="3" id="KW-0378">Hydrolase</keyword>
<dbReference type="RefSeq" id="WP_072970882.1">
    <property type="nucleotide sequence ID" value="NZ_FRBY01000002.1"/>
</dbReference>
<dbReference type="CDD" id="cd04842">
    <property type="entry name" value="Peptidases_S8_Kp43_protease"/>
    <property type="match status" value="1"/>
</dbReference>
<dbReference type="PANTHER" id="PTHR43399">
    <property type="entry name" value="SUBTILISIN-RELATED"/>
    <property type="match status" value="1"/>
</dbReference>
<dbReference type="InterPro" id="IPR036852">
    <property type="entry name" value="Peptidase_S8/S53_dom_sf"/>
</dbReference>
<evidence type="ECO:0000256" key="1">
    <source>
        <dbReference type="ARBA" id="ARBA00011073"/>
    </source>
</evidence>
<evidence type="ECO:0000313" key="5">
    <source>
        <dbReference type="EMBL" id="SHL74938.1"/>
    </source>
</evidence>
<name>A0A1M7D675_9FLAO</name>
<dbReference type="PANTHER" id="PTHR43399:SF4">
    <property type="entry name" value="CELL WALL-ASSOCIATED PROTEASE"/>
    <property type="match status" value="1"/>
</dbReference>
<dbReference type="PROSITE" id="PS51892">
    <property type="entry name" value="SUBTILASE"/>
    <property type="match status" value="1"/>
</dbReference>